<dbReference type="InterPro" id="IPR029058">
    <property type="entry name" value="AB_hydrolase_fold"/>
</dbReference>
<gene>
    <name evidence="3" type="ORF">HX828_28855</name>
</gene>
<dbReference type="RefSeq" id="WP_177115975.1">
    <property type="nucleotide sequence ID" value="NZ_JACARF010000056.1"/>
</dbReference>
<dbReference type="SUPFAM" id="SSF53474">
    <property type="entry name" value="alpha/beta-Hydrolases"/>
    <property type="match status" value="1"/>
</dbReference>
<dbReference type="PANTHER" id="PTHR43194:SF2">
    <property type="entry name" value="PEROXISOMAL MEMBRANE PROTEIN LPX1"/>
    <property type="match status" value="1"/>
</dbReference>
<keyword evidence="1" id="KW-0732">Signal</keyword>
<dbReference type="EMBL" id="JACARF010000056">
    <property type="protein sequence ID" value="NWE79578.1"/>
    <property type="molecule type" value="Genomic_DNA"/>
</dbReference>
<organism evidence="3 4">
    <name type="scientific">Pseudomonas yamanorum</name>
    <dbReference type="NCBI Taxonomy" id="515393"/>
    <lineage>
        <taxon>Bacteria</taxon>
        <taxon>Pseudomonadati</taxon>
        <taxon>Pseudomonadota</taxon>
        <taxon>Gammaproteobacteria</taxon>
        <taxon>Pseudomonadales</taxon>
        <taxon>Pseudomonadaceae</taxon>
        <taxon>Pseudomonas</taxon>
    </lineage>
</organism>
<proteinExistence type="predicted"/>
<keyword evidence="3" id="KW-0378">Hydrolase</keyword>
<feature type="signal peptide" evidence="1">
    <location>
        <begin position="1"/>
        <end position="26"/>
    </location>
</feature>
<evidence type="ECO:0000259" key="2">
    <source>
        <dbReference type="Pfam" id="PF00561"/>
    </source>
</evidence>
<protein>
    <submittedName>
        <fullName evidence="3">Alpha/beta fold hydrolase</fullName>
    </submittedName>
</protein>
<dbReference type="Proteomes" id="UP000537188">
    <property type="component" value="Unassembled WGS sequence"/>
</dbReference>
<dbReference type="GO" id="GO:0016787">
    <property type="term" value="F:hydrolase activity"/>
    <property type="evidence" value="ECO:0007669"/>
    <property type="project" value="UniProtKB-KW"/>
</dbReference>
<name>A0A7Y8FIA5_9PSED</name>
<dbReference type="Gene3D" id="3.40.50.1820">
    <property type="entry name" value="alpha/beta hydrolase"/>
    <property type="match status" value="1"/>
</dbReference>
<accession>A0A7Y8FIA5</accession>
<dbReference type="InterPro" id="IPR050228">
    <property type="entry name" value="Carboxylesterase_BioH"/>
</dbReference>
<comment type="caution">
    <text evidence="3">The sequence shown here is derived from an EMBL/GenBank/DDBJ whole genome shotgun (WGS) entry which is preliminary data.</text>
</comment>
<dbReference type="Pfam" id="PF00561">
    <property type="entry name" value="Abhydrolase_1"/>
    <property type="match status" value="1"/>
</dbReference>
<dbReference type="InterPro" id="IPR000073">
    <property type="entry name" value="AB_hydrolase_1"/>
</dbReference>
<dbReference type="AlphaFoldDB" id="A0A7Y8FIA5"/>
<evidence type="ECO:0000313" key="3">
    <source>
        <dbReference type="EMBL" id="NWE79578.1"/>
    </source>
</evidence>
<reference evidence="3 4" key="1">
    <citation type="submission" date="2020-04" db="EMBL/GenBank/DDBJ databases">
        <title>Molecular characterization of pseudomonads from Agaricus bisporus reveal novel blotch 2 pathogens in Western Europe.</title>
        <authorList>
            <person name="Taparia T."/>
            <person name="Krijger M."/>
            <person name="Haynes E."/>
            <person name="Elpinstone J.G."/>
            <person name="Noble R."/>
            <person name="Van Der Wolf J."/>
        </authorList>
    </citation>
    <scope>NUCLEOTIDE SEQUENCE [LARGE SCALE GENOMIC DNA]</scope>
    <source>
        <strain evidence="3 4">IPO3781</strain>
    </source>
</reference>
<dbReference type="PANTHER" id="PTHR43194">
    <property type="entry name" value="HYDROLASE ALPHA/BETA FOLD FAMILY"/>
    <property type="match status" value="1"/>
</dbReference>
<evidence type="ECO:0000256" key="1">
    <source>
        <dbReference type="SAM" id="SignalP"/>
    </source>
</evidence>
<feature type="chain" id="PRO_5031387554" evidence="1">
    <location>
        <begin position="27"/>
        <end position="178"/>
    </location>
</feature>
<evidence type="ECO:0000313" key="4">
    <source>
        <dbReference type="Proteomes" id="UP000537188"/>
    </source>
</evidence>
<feature type="domain" description="AB hydrolase-1" evidence="2">
    <location>
        <begin position="55"/>
        <end position="165"/>
    </location>
</feature>
<sequence>MSFFNRCRFLMSTAIASVVLSLPAMAAPAKWTIRQVRTDLLDIGYYEAGPEEGRPIILLHGADGDLERFVEVVPHLVSQGLRVVVPYLRRHGSTTPLDKAAPASIQEVVLGQDVLDLMNALHIPEAVLGGFDLGGRAVTAAATLRPSRCVALVTVNSAPQPALAEVLGQMARMGTWRT</sequence>